<dbReference type="EMBL" id="BARS01008510">
    <property type="protein sequence ID" value="GAF79826.1"/>
    <property type="molecule type" value="Genomic_DNA"/>
</dbReference>
<dbReference type="SUPFAM" id="SSF51004">
    <property type="entry name" value="C-terminal (heme d1) domain of cytochrome cd1-nitrite reductase"/>
    <property type="match status" value="1"/>
</dbReference>
<feature type="domain" description="Tryptophan-rich" evidence="1">
    <location>
        <begin position="130"/>
        <end position="209"/>
    </location>
</feature>
<dbReference type="Gene3D" id="2.60.40.10">
    <property type="entry name" value="Immunoglobulins"/>
    <property type="match status" value="1"/>
</dbReference>
<gene>
    <name evidence="3" type="ORF">S01H1_16207</name>
</gene>
<proteinExistence type="predicted"/>
<feature type="non-terminal residue" evidence="3">
    <location>
        <position position="368"/>
    </location>
</feature>
<reference evidence="3" key="1">
    <citation type="journal article" date="2014" name="Front. Microbiol.">
        <title>High frequency of phylogenetically diverse reductive dehalogenase-homologous genes in deep subseafloor sedimentary metagenomes.</title>
        <authorList>
            <person name="Kawai M."/>
            <person name="Futagami T."/>
            <person name="Toyoda A."/>
            <person name="Takaki Y."/>
            <person name="Nishi S."/>
            <person name="Hori S."/>
            <person name="Arai W."/>
            <person name="Tsubouchi T."/>
            <person name="Morono Y."/>
            <person name="Uchiyama I."/>
            <person name="Ito T."/>
            <person name="Fujiyama A."/>
            <person name="Inagaki F."/>
            <person name="Takami H."/>
        </authorList>
    </citation>
    <scope>NUCLEOTIDE SEQUENCE</scope>
    <source>
        <strain evidence="3">Expedition CK06-06</strain>
    </source>
</reference>
<accession>X0SXF7</accession>
<dbReference type="InterPro" id="IPR027372">
    <property type="entry name" value="Phytase-like_dom"/>
</dbReference>
<evidence type="ECO:0000313" key="3">
    <source>
        <dbReference type="EMBL" id="GAF79826.1"/>
    </source>
</evidence>
<feature type="non-terminal residue" evidence="3">
    <location>
        <position position="1"/>
    </location>
</feature>
<evidence type="ECO:0008006" key="4">
    <source>
        <dbReference type="Google" id="ProtNLM"/>
    </source>
</evidence>
<dbReference type="InterPro" id="IPR013783">
    <property type="entry name" value="Ig-like_fold"/>
</dbReference>
<dbReference type="Pfam" id="PF13449">
    <property type="entry name" value="Phytase-like"/>
    <property type="match status" value="1"/>
</dbReference>
<dbReference type="Pfam" id="PF07483">
    <property type="entry name" value="W_rich_C"/>
    <property type="match status" value="1"/>
</dbReference>
<dbReference type="InterPro" id="IPR011121">
    <property type="entry name" value="Trp-rich_dom"/>
</dbReference>
<name>X0SXF7_9ZZZZ</name>
<dbReference type="InterPro" id="IPR011048">
    <property type="entry name" value="Haem_d1_sf"/>
</dbReference>
<feature type="domain" description="Phytase-like" evidence="2">
    <location>
        <begin position="249"/>
        <end position="351"/>
    </location>
</feature>
<evidence type="ECO:0000259" key="2">
    <source>
        <dbReference type="Pfam" id="PF13449"/>
    </source>
</evidence>
<protein>
    <recommendedName>
        <fullName evidence="4">Cadherin domain-containing protein</fullName>
    </recommendedName>
</protein>
<comment type="caution">
    <text evidence="3">The sequence shown here is derived from an EMBL/GenBank/DDBJ whole genome shotgun (WGS) entry which is preliminary data.</text>
</comment>
<dbReference type="AlphaFoldDB" id="X0SXF7"/>
<evidence type="ECO:0000259" key="1">
    <source>
        <dbReference type="Pfam" id="PF07483"/>
    </source>
</evidence>
<organism evidence="3">
    <name type="scientific">marine sediment metagenome</name>
    <dbReference type="NCBI Taxonomy" id="412755"/>
    <lineage>
        <taxon>unclassified sequences</taxon>
        <taxon>metagenomes</taxon>
        <taxon>ecological metagenomes</taxon>
    </lineage>
</organism>
<sequence>TALTSILGQPPMIDPLNNFIMNSRQTKIVAVSASDIDGDVGLEIALSGFSDETSPATVNLTGSTLEIMAINGRSGLFTIQVTARDTDSNTVTESFQVEVLDEIEPNGSVTLDKDVTENLYANEFAIHDSTGKHISTSQYDGWQTLAVEAVDGVNTVLWEYTPTGRLHYWRTDASWNWQSSIGKHFDGSTEYYDAEIDFEIDINQDGIIGKPITTDLQDFPPEVLPGTSVVNLPVGYETSGLTWHQGLEKIFSVSDEGVVSMMNRDGTELVHWNIGGDFEAITVADHTSNFVYIGVENPDSVIEFDVSSGQITRTFSLTDWMTGPSNLGLEALTFVPDATHPEGGVFYAGLQSTGEVFRFGLSIKSSST</sequence>